<accession>A0ABP8WQG7</accession>
<feature type="transmembrane region" description="Helical" evidence="2">
    <location>
        <begin position="31"/>
        <end position="55"/>
    </location>
</feature>
<dbReference type="InterPro" id="IPR055568">
    <property type="entry name" value="DUF7144"/>
</dbReference>
<proteinExistence type="predicted"/>
<name>A0ABP8WQG7_9PSEU</name>
<keyword evidence="5" id="KW-1185">Reference proteome</keyword>
<comment type="caution">
    <text evidence="4">The sequence shown here is derived from an EMBL/GenBank/DDBJ whole genome shotgun (WGS) entry which is preliminary data.</text>
</comment>
<sequence>MSTIDPAAPGAPPPRERLTTTPVHRPWATGLAMFAGTVMVVLGVLSALAGISALLDDGLYVAVQGYLYSLDLTTWGWIHLILGVVVAAAGFGVIAGQLWARAIGILAASVNLIANFLFLPYSPWWSILLIALDIAVIWALSVYRPQEARG</sequence>
<evidence type="ECO:0000313" key="5">
    <source>
        <dbReference type="Proteomes" id="UP001500325"/>
    </source>
</evidence>
<feature type="transmembrane region" description="Helical" evidence="2">
    <location>
        <begin position="102"/>
        <end position="118"/>
    </location>
</feature>
<keyword evidence="2" id="KW-0812">Transmembrane</keyword>
<organism evidence="4 5">
    <name type="scientific">Pseudonocardia yuanmonensis</name>
    <dbReference type="NCBI Taxonomy" id="1095914"/>
    <lineage>
        <taxon>Bacteria</taxon>
        <taxon>Bacillati</taxon>
        <taxon>Actinomycetota</taxon>
        <taxon>Actinomycetes</taxon>
        <taxon>Pseudonocardiales</taxon>
        <taxon>Pseudonocardiaceae</taxon>
        <taxon>Pseudonocardia</taxon>
    </lineage>
</organism>
<feature type="domain" description="DUF7144" evidence="3">
    <location>
        <begin position="32"/>
        <end position="144"/>
    </location>
</feature>
<evidence type="ECO:0000259" key="3">
    <source>
        <dbReference type="Pfam" id="PF23636"/>
    </source>
</evidence>
<dbReference type="Proteomes" id="UP001500325">
    <property type="component" value="Unassembled WGS sequence"/>
</dbReference>
<evidence type="ECO:0000256" key="1">
    <source>
        <dbReference type="SAM" id="MobiDB-lite"/>
    </source>
</evidence>
<feature type="region of interest" description="Disordered" evidence="1">
    <location>
        <begin position="1"/>
        <end position="21"/>
    </location>
</feature>
<gene>
    <name evidence="4" type="ORF">GCM10023215_34140</name>
</gene>
<evidence type="ECO:0000313" key="4">
    <source>
        <dbReference type="EMBL" id="GAA4693812.1"/>
    </source>
</evidence>
<dbReference type="EMBL" id="BAABIC010000011">
    <property type="protein sequence ID" value="GAA4693812.1"/>
    <property type="molecule type" value="Genomic_DNA"/>
</dbReference>
<keyword evidence="2" id="KW-0472">Membrane</keyword>
<feature type="transmembrane region" description="Helical" evidence="2">
    <location>
        <begin position="124"/>
        <end position="143"/>
    </location>
</feature>
<keyword evidence="2" id="KW-1133">Transmembrane helix</keyword>
<dbReference type="Pfam" id="PF23636">
    <property type="entry name" value="DUF7144"/>
    <property type="match status" value="1"/>
</dbReference>
<protein>
    <recommendedName>
        <fullName evidence="3">DUF7144 domain-containing protein</fullName>
    </recommendedName>
</protein>
<feature type="transmembrane region" description="Helical" evidence="2">
    <location>
        <begin position="75"/>
        <end position="95"/>
    </location>
</feature>
<dbReference type="RefSeq" id="WP_345381539.1">
    <property type="nucleotide sequence ID" value="NZ_BAABIC010000011.1"/>
</dbReference>
<reference evidence="5" key="1">
    <citation type="journal article" date="2019" name="Int. J. Syst. Evol. Microbiol.">
        <title>The Global Catalogue of Microorganisms (GCM) 10K type strain sequencing project: providing services to taxonomists for standard genome sequencing and annotation.</title>
        <authorList>
            <consortium name="The Broad Institute Genomics Platform"/>
            <consortium name="The Broad Institute Genome Sequencing Center for Infectious Disease"/>
            <person name="Wu L."/>
            <person name="Ma J."/>
        </authorList>
    </citation>
    <scope>NUCLEOTIDE SEQUENCE [LARGE SCALE GENOMIC DNA]</scope>
    <source>
        <strain evidence="5">JCM 18055</strain>
    </source>
</reference>
<evidence type="ECO:0000256" key="2">
    <source>
        <dbReference type="SAM" id="Phobius"/>
    </source>
</evidence>